<accession>A0ABW3QDS6</accession>
<sequence>MPAPLPPAHIPQPPAKPLDHFGRTDWTTYWTWAAHRLRERADLLAARHWSPEQVAELRDHAAEFESWAE</sequence>
<dbReference type="RefSeq" id="WP_380719140.1">
    <property type="nucleotide sequence ID" value="NZ_JBHTLK010000005.1"/>
</dbReference>
<name>A0ABW3QDS6_9PSEU</name>
<evidence type="ECO:0000313" key="1">
    <source>
        <dbReference type="EMBL" id="MFD1145922.1"/>
    </source>
</evidence>
<protein>
    <submittedName>
        <fullName evidence="1">Uncharacterized protein</fullName>
    </submittedName>
</protein>
<keyword evidence="2" id="KW-1185">Reference proteome</keyword>
<dbReference type="Proteomes" id="UP001597168">
    <property type="component" value="Unassembled WGS sequence"/>
</dbReference>
<gene>
    <name evidence="1" type="ORF">ACFQ3T_02155</name>
</gene>
<reference evidence="2" key="1">
    <citation type="journal article" date="2019" name="Int. J. Syst. Evol. Microbiol.">
        <title>The Global Catalogue of Microorganisms (GCM) 10K type strain sequencing project: providing services to taxonomists for standard genome sequencing and annotation.</title>
        <authorList>
            <consortium name="The Broad Institute Genomics Platform"/>
            <consortium name="The Broad Institute Genome Sequencing Center for Infectious Disease"/>
            <person name="Wu L."/>
            <person name="Ma J."/>
        </authorList>
    </citation>
    <scope>NUCLEOTIDE SEQUENCE [LARGE SCALE GENOMIC DNA]</scope>
    <source>
        <strain evidence="2">CCUG 60214</strain>
    </source>
</reference>
<dbReference type="EMBL" id="JBHTLK010000005">
    <property type="protein sequence ID" value="MFD1145922.1"/>
    <property type="molecule type" value="Genomic_DNA"/>
</dbReference>
<evidence type="ECO:0000313" key="2">
    <source>
        <dbReference type="Proteomes" id="UP001597168"/>
    </source>
</evidence>
<proteinExistence type="predicted"/>
<organism evidence="1 2">
    <name type="scientific">Saccharothrix hoggarensis</name>
    <dbReference type="NCBI Taxonomy" id="913853"/>
    <lineage>
        <taxon>Bacteria</taxon>
        <taxon>Bacillati</taxon>
        <taxon>Actinomycetota</taxon>
        <taxon>Actinomycetes</taxon>
        <taxon>Pseudonocardiales</taxon>
        <taxon>Pseudonocardiaceae</taxon>
        <taxon>Saccharothrix</taxon>
    </lineage>
</organism>
<comment type="caution">
    <text evidence="1">The sequence shown here is derived from an EMBL/GenBank/DDBJ whole genome shotgun (WGS) entry which is preliminary data.</text>
</comment>